<keyword evidence="2" id="KW-0067">ATP-binding</keyword>
<dbReference type="AlphaFoldDB" id="A0A3M2LE80"/>
<dbReference type="InterPro" id="IPR049945">
    <property type="entry name" value="AAA_22"/>
</dbReference>
<dbReference type="EMBL" id="RFFH01000001">
    <property type="protein sequence ID" value="RMI35857.1"/>
    <property type="molecule type" value="Genomic_DNA"/>
</dbReference>
<dbReference type="SUPFAM" id="SSF52540">
    <property type="entry name" value="P-loop containing nucleoside triphosphate hydrolases"/>
    <property type="match status" value="1"/>
</dbReference>
<evidence type="ECO:0000259" key="1">
    <source>
        <dbReference type="Pfam" id="PF13401"/>
    </source>
</evidence>
<organism evidence="2 3">
    <name type="scientific">Nocardia stercoris</name>
    <dbReference type="NCBI Taxonomy" id="2483361"/>
    <lineage>
        <taxon>Bacteria</taxon>
        <taxon>Bacillati</taxon>
        <taxon>Actinomycetota</taxon>
        <taxon>Actinomycetes</taxon>
        <taxon>Mycobacteriales</taxon>
        <taxon>Nocardiaceae</taxon>
        <taxon>Nocardia</taxon>
    </lineage>
</organism>
<dbReference type="Proteomes" id="UP000279275">
    <property type="component" value="Unassembled WGS sequence"/>
</dbReference>
<keyword evidence="3" id="KW-1185">Reference proteome</keyword>
<dbReference type="GO" id="GO:0005524">
    <property type="term" value="F:ATP binding"/>
    <property type="evidence" value="ECO:0007669"/>
    <property type="project" value="UniProtKB-KW"/>
</dbReference>
<sequence>MLPAAERLVGAREYITYGEYFVIHAPRQSGKSTSLLQLASQLTAEGEVAALYISCEVAEPLGDDYTAVENLLLDVLRREAAHSLPDDAQPPHEWPAAEAGSALLWALRAWVETCRRPLVLFLDEIDSIQGESLRSVLRQLRAGYNTARDRFVHSIALCGLRDVRDYKVASGGEEPRLGSASPFNIKVESIRLGDFTYDEVAALYGQHTAATGQEFSTRAIDLAYYYTKGQPWLTNALASEVIRRMKIAGTITDDHIDEAKERLILARATHLDSLVYKLTDTRVRQVLEPLLAGTELDVDDIYDDSVSYVRDLGLIAPGKTIRIANPIYNEVIVRVLTATLEHNIFVEPSAFRLPDGRLDLHKLLTEFIAFWKENGEIMLIKKGYHEAAVQLVVMAYLQRVVNGGGYIGREYGLGYKRVDLLVRQPYTDADGRRAWQREAIELKVRRDGEPDPLDDGLIQLDSYLDRLDLDHGTLAIFDRRSCAAPLAERTGYTDTTSPAGRKILLIRG</sequence>
<dbReference type="InterPro" id="IPR027417">
    <property type="entry name" value="P-loop_NTPase"/>
</dbReference>
<gene>
    <name evidence="2" type="ORF">EBN03_04730</name>
</gene>
<protein>
    <submittedName>
        <fullName evidence="2">ATP-binding protein</fullName>
    </submittedName>
</protein>
<dbReference type="OrthoDB" id="495659at2"/>
<dbReference type="Pfam" id="PF13401">
    <property type="entry name" value="AAA_22"/>
    <property type="match status" value="1"/>
</dbReference>
<dbReference type="Gene3D" id="3.40.50.300">
    <property type="entry name" value="P-loop containing nucleotide triphosphate hydrolases"/>
    <property type="match status" value="1"/>
</dbReference>
<feature type="domain" description="ORC1/DEAH AAA+ ATPase" evidence="1">
    <location>
        <begin position="21"/>
        <end position="165"/>
    </location>
</feature>
<reference evidence="2 3" key="1">
    <citation type="submission" date="2018-10" db="EMBL/GenBank/DDBJ databases">
        <title>Isolation from cow dung.</title>
        <authorList>
            <person name="Ling L."/>
        </authorList>
    </citation>
    <scope>NUCLEOTIDE SEQUENCE [LARGE SCALE GENOMIC DNA]</scope>
    <source>
        <strain evidence="2 3">NEAU-LL90</strain>
    </source>
</reference>
<evidence type="ECO:0000313" key="3">
    <source>
        <dbReference type="Proteomes" id="UP000279275"/>
    </source>
</evidence>
<comment type="caution">
    <text evidence="2">The sequence shown here is derived from an EMBL/GenBank/DDBJ whole genome shotgun (WGS) entry which is preliminary data.</text>
</comment>
<name>A0A3M2LE80_9NOCA</name>
<evidence type="ECO:0000313" key="2">
    <source>
        <dbReference type="EMBL" id="RMI35857.1"/>
    </source>
</evidence>
<keyword evidence="2" id="KW-0547">Nucleotide-binding</keyword>
<accession>A0A3M2LE80</accession>
<proteinExistence type="predicted"/>